<dbReference type="AlphaFoldDB" id="A0A1F6M8K5"/>
<reference evidence="1 2" key="1">
    <citation type="journal article" date="2016" name="Nat. Commun.">
        <title>Thousands of microbial genomes shed light on interconnected biogeochemical processes in an aquifer system.</title>
        <authorList>
            <person name="Anantharaman K."/>
            <person name="Brown C.T."/>
            <person name="Hug L.A."/>
            <person name="Sharon I."/>
            <person name="Castelle C.J."/>
            <person name="Probst A.J."/>
            <person name="Thomas B.C."/>
            <person name="Singh A."/>
            <person name="Wilkins M.J."/>
            <person name="Karaoz U."/>
            <person name="Brodie E.L."/>
            <person name="Williams K.H."/>
            <person name="Hubbard S.S."/>
            <person name="Banfield J.F."/>
        </authorList>
    </citation>
    <scope>NUCLEOTIDE SEQUENCE [LARGE SCALE GENOMIC DNA]</scope>
</reference>
<evidence type="ECO:0000313" key="2">
    <source>
        <dbReference type="Proteomes" id="UP000176532"/>
    </source>
</evidence>
<evidence type="ECO:0000313" key="1">
    <source>
        <dbReference type="EMBL" id="OGH67956.1"/>
    </source>
</evidence>
<gene>
    <name evidence="1" type="ORF">A3C15_00320</name>
</gene>
<proteinExistence type="predicted"/>
<dbReference type="Proteomes" id="UP000176532">
    <property type="component" value="Unassembled WGS sequence"/>
</dbReference>
<protein>
    <submittedName>
        <fullName evidence="1">Uncharacterized protein</fullName>
    </submittedName>
</protein>
<dbReference type="EMBL" id="MFQD01000028">
    <property type="protein sequence ID" value="OGH67956.1"/>
    <property type="molecule type" value="Genomic_DNA"/>
</dbReference>
<name>A0A1F6M8K5_9BACT</name>
<sequence>MPMTDIAYDGGPFDAEVWGSSIVYHMGTPSRLSVAHANEQSDGVHGGMPLSIRASVACERHVGGRVVLMPLSLSTWRGALAFVRYVDQFSAHRDNRIAALTDSPKWSMQLLHDGSLFVSSKFAQLAPVNGIAFWAGKPVCIVTEFVRGGKEHRELYGYGVLSLRPAAVEEYVDRWSNPQRMMEAELTEVQLCMSRHAGDAEVELALALLRQAAESHGARVVACSGFRMPVQSETLIVLDVRARR</sequence>
<dbReference type="STRING" id="1798682.A3C15_00320"/>
<accession>A0A1F6M8K5</accession>
<comment type="caution">
    <text evidence="1">The sequence shown here is derived from an EMBL/GenBank/DDBJ whole genome shotgun (WGS) entry which is preliminary data.</text>
</comment>
<organism evidence="1 2">
    <name type="scientific">Candidatus Magasanikbacteria bacterium RIFCSPHIGHO2_02_FULL_50_9b</name>
    <dbReference type="NCBI Taxonomy" id="1798682"/>
    <lineage>
        <taxon>Bacteria</taxon>
        <taxon>Candidatus Magasanikiibacteriota</taxon>
    </lineage>
</organism>